<protein>
    <submittedName>
        <fullName evidence="1">Uncharacterized protein</fullName>
    </submittedName>
</protein>
<reference evidence="1" key="1">
    <citation type="submission" date="2023-10" db="EMBL/GenBank/DDBJ databases">
        <title>Development of a sustainable strategy for remediation of hydrocarbon-contaminated territories based on the waste exchange concept.</title>
        <authorList>
            <person name="Krivoruchko A."/>
        </authorList>
    </citation>
    <scope>NUCLEOTIDE SEQUENCE</scope>
    <source>
        <strain evidence="1">IEGM 1175</strain>
    </source>
</reference>
<organism evidence="1 2">
    <name type="scientific">Dietzia maris</name>
    <dbReference type="NCBI Taxonomy" id="37915"/>
    <lineage>
        <taxon>Bacteria</taxon>
        <taxon>Bacillati</taxon>
        <taxon>Actinomycetota</taxon>
        <taxon>Actinomycetes</taxon>
        <taxon>Mycobacteriales</taxon>
        <taxon>Dietziaceae</taxon>
        <taxon>Dietzia</taxon>
    </lineage>
</organism>
<evidence type="ECO:0000313" key="1">
    <source>
        <dbReference type="EMBL" id="MDV6299982.1"/>
    </source>
</evidence>
<accession>A0AAE4U5K9</accession>
<proteinExistence type="predicted"/>
<sequence length="78" mass="8218">MIAGEVRVVDDLAALRECPPHTAISDARGRIGTLAQRHSSTLAGGVYWAGHGGLCDASTIEFPVQAWWPEHPALAKGA</sequence>
<comment type="caution">
    <text evidence="1">The sequence shown here is derived from an EMBL/GenBank/DDBJ whole genome shotgun (WGS) entry which is preliminary data.</text>
</comment>
<name>A0AAE4U5K9_9ACTN</name>
<dbReference type="Proteomes" id="UP001185873">
    <property type="component" value="Unassembled WGS sequence"/>
</dbReference>
<evidence type="ECO:0000313" key="2">
    <source>
        <dbReference type="Proteomes" id="UP001185873"/>
    </source>
</evidence>
<dbReference type="RefSeq" id="WP_317470641.1">
    <property type="nucleotide sequence ID" value="NZ_JAWLKJ010000003.1"/>
</dbReference>
<dbReference type="AlphaFoldDB" id="A0AAE4U5K9"/>
<dbReference type="EMBL" id="JAWLKJ010000003">
    <property type="protein sequence ID" value="MDV6299982.1"/>
    <property type="molecule type" value="Genomic_DNA"/>
</dbReference>
<gene>
    <name evidence="1" type="ORF">R3P82_12765</name>
</gene>